<comment type="caution">
    <text evidence="1">The sequence shown here is derived from an EMBL/GenBank/DDBJ whole genome shotgun (WGS) entry which is preliminary data.</text>
</comment>
<dbReference type="EMBL" id="JACOPF010000003">
    <property type="protein sequence ID" value="MBC5689857.1"/>
    <property type="molecule type" value="Genomic_DNA"/>
</dbReference>
<sequence length="224" mass="25314">MLDKIIIMLTHNDKTVPNAIEFFEENKDLPIQFWGFKDVGMERNKMKALCEKMRASGKTSFLEVVSYTEEECMRGAEIAVECGFDYLLGTLYYDKVAKYIQQHNLKYCPFAGKVSQSPSILEGTLEEMLAQEALFAEKGVFGTDLLGYRYVAGDPNVLSAEYIKNAKNPVILAGSIGSEDRIKLVKEMNPWAFTMGSALFTKNFVKNGSFRDNLIHVVKFLETL</sequence>
<evidence type="ECO:0000313" key="1">
    <source>
        <dbReference type="EMBL" id="MBC5689857.1"/>
    </source>
</evidence>
<dbReference type="Proteomes" id="UP000652477">
    <property type="component" value="Unassembled WGS sequence"/>
</dbReference>
<dbReference type="AlphaFoldDB" id="A0A923LJ89"/>
<gene>
    <name evidence="1" type="ORF">H8S37_13150</name>
</gene>
<protein>
    <recommendedName>
        <fullName evidence="3">4-hydroxythreonine-4-phosphate dehydrogenase</fullName>
    </recommendedName>
</protein>
<evidence type="ECO:0008006" key="3">
    <source>
        <dbReference type="Google" id="ProtNLM"/>
    </source>
</evidence>
<organism evidence="1 2">
    <name type="scientific">Mediterraneibacter hominis</name>
    <dbReference type="NCBI Taxonomy" id="2763054"/>
    <lineage>
        <taxon>Bacteria</taxon>
        <taxon>Bacillati</taxon>
        <taxon>Bacillota</taxon>
        <taxon>Clostridia</taxon>
        <taxon>Lachnospirales</taxon>
        <taxon>Lachnospiraceae</taxon>
        <taxon>Mediterraneibacter</taxon>
    </lineage>
</organism>
<dbReference type="InterPro" id="IPR011060">
    <property type="entry name" value="RibuloseP-bd_barrel"/>
</dbReference>
<evidence type="ECO:0000313" key="2">
    <source>
        <dbReference type="Proteomes" id="UP000652477"/>
    </source>
</evidence>
<name>A0A923LJ89_9FIRM</name>
<reference evidence="1" key="1">
    <citation type="submission" date="2020-08" db="EMBL/GenBank/DDBJ databases">
        <title>Genome public.</title>
        <authorList>
            <person name="Liu C."/>
            <person name="Sun Q."/>
        </authorList>
    </citation>
    <scope>NUCLEOTIDE SEQUENCE</scope>
    <source>
        <strain evidence="1">NSJ-55</strain>
    </source>
</reference>
<proteinExistence type="predicted"/>
<keyword evidence="2" id="KW-1185">Reference proteome</keyword>
<dbReference type="SUPFAM" id="SSF51366">
    <property type="entry name" value="Ribulose-phoshate binding barrel"/>
    <property type="match status" value="1"/>
</dbReference>
<accession>A0A923LJ89</accession>